<dbReference type="GO" id="GO:0016020">
    <property type="term" value="C:membrane"/>
    <property type="evidence" value="ECO:0007669"/>
    <property type="project" value="InterPro"/>
</dbReference>
<dbReference type="Proteomes" id="UP000190080">
    <property type="component" value="Unassembled WGS sequence"/>
</dbReference>
<feature type="domain" description="Solute-binding protein family 3/N-terminal" evidence="5">
    <location>
        <begin position="40"/>
        <end position="260"/>
    </location>
</feature>
<organism evidence="7 8">
    <name type="scientific">Clostridium oryzae</name>
    <dbReference type="NCBI Taxonomy" id="1450648"/>
    <lineage>
        <taxon>Bacteria</taxon>
        <taxon>Bacillati</taxon>
        <taxon>Bacillota</taxon>
        <taxon>Clostridia</taxon>
        <taxon>Eubacteriales</taxon>
        <taxon>Clostridiaceae</taxon>
        <taxon>Clostridium</taxon>
    </lineage>
</organism>
<keyword evidence="3" id="KW-0732">Signal</keyword>
<protein>
    <submittedName>
        <fullName evidence="7">Cystine-binding periplasmic protein</fullName>
    </submittedName>
</protein>
<keyword evidence="8" id="KW-1185">Reference proteome</keyword>
<evidence type="ECO:0000256" key="2">
    <source>
        <dbReference type="ARBA" id="ARBA00010333"/>
    </source>
</evidence>
<feature type="domain" description="Ionotropic glutamate receptor C-terminal" evidence="6">
    <location>
        <begin position="37"/>
        <end position="259"/>
    </location>
</feature>
<gene>
    <name evidence="7" type="primary">fliY_1</name>
    <name evidence="7" type="ORF">CLORY_00050</name>
</gene>
<dbReference type="CDD" id="cd13624">
    <property type="entry name" value="PBP2_Arg_Lys_His"/>
    <property type="match status" value="1"/>
</dbReference>
<dbReference type="GO" id="GO:0030313">
    <property type="term" value="C:cell envelope"/>
    <property type="evidence" value="ECO:0007669"/>
    <property type="project" value="UniProtKB-SubCell"/>
</dbReference>
<name>A0A1V4IZ03_9CLOT</name>
<evidence type="ECO:0000313" key="8">
    <source>
        <dbReference type="Proteomes" id="UP000190080"/>
    </source>
</evidence>
<dbReference type="PANTHER" id="PTHR35936:SF19">
    <property type="entry name" value="AMINO-ACID-BINDING PROTEIN YXEM-RELATED"/>
    <property type="match status" value="1"/>
</dbReference>
<dbReference type="PROSITE" id="PS51257">
    <property type="entry name" value="PROKAR_LIPOPROTEIN"/>
    <property type="match status" value="1"/>
</dbReference>
<comment type="similarity">
    <text evidence="2 4">Belongs to the bacterial solute-binding protein 3 family.</text>
</comment>
<sequence length="263" mass="28777">MKKIISLILCLITVPMLIVGCSKGETGSKSALDKIKASKVMTIGMEDTYAPMEFKDSSNKLVGFDIDMANAIAKKMGVKVKWVSISWDGIFAALASKRFDVIQSTVSITDERKKTMIFSDPYITGGNAIFVKKGSTGIQSSDDLKGKVIGVQAGTTAEEVMTKLGTAKSIKKYTGMTEAFLDLYNGRVNAVVADPMVGRYYAAKQPNKFEAVKSNLNEEPIGVAFRKSDKSLRDAYNNAIKELKKDGTLSKISEKWFGEDIYK</sequence>
<evidence type="ECO:0000313" key="7">
    <source>
        <dbReference type="EMBL" id="OPJ65005.1"/>
    </source>
</evidence>
<dbReference type="SUPFAM" id="SSF53850">
    <property type="entry name" value="Periplasmic binding protein-like II"/>
    <property type="match status" value="1"/>
</dbReference>
<evidence type="ECO:0000256" key="3">
    <source>
        <dbReference type="ARBA" id="ARBA00022729"/>
    </source>
</evidence>
<evidence type="ECO:0000259" key="6">
    <source>
        <dbReference type="SMART" id="SM00079"/>
    </source>
</evidence>
<accession>A0A1V4IZ03</accession>
<dbReference type="InterPro" id="IPR001638">
    <property type="entry name" value="Solute-binding_3/MltF_N"/>
</dbReference>
<evidence type="ECO:0000259" key="5">
    <source>
        <dbReference type="SMART" id="SM00062"/>
    </source>
</evidence>
<dbReference type="STRING" id="1450648.CLORY_00050"/>
<evidence type="ECO:0000256" key="1">
    <source>
        <dbReference type="ARBA" id="ARBA00004196"/>
    </source>
</evidence>
<dbReference type="EMBL" id="MZGV01000001">
    <property type="protein sequence ID" value="OPJ65005.1"/>
    <property type="molecule type" value="Genomic_DNA"/>
</dbReference>
<dbReference type="Pfam" id="PF00497">
    <property type="entry name" value="SBP_bac_3"/>
    <property type="match status" value="1"/>
</dbReference>
<proteinExistence type="inferred from homology"/>
<comment type="subcellular location">
    <subcellularLocation>
        <location evidence="1">Cell envelope</location>
    </subcellularLocation>
</comment>
<dbReference type="AlphaFoldDB" id="A0A1V4IZ03"/>
<reference evidence="7 8" key="1">
    <citation type="submission" date="2017-03" db="EMBL/GenBank/DDBJ databases">
        <title>Genome sequence of Clostridium oryzae DSM 28571.</title>
        <authorList>
            <person name="Poehlein A."/>
            <person name="Daniel R."/>
        </authorList>
    </citation>
    <scope>NUCLEOTIDE SEQUENCE [LARGE SCALE GENOMIC DNA]</scope>
    <source>
        <strain evidence="7 8">DSM 28571</strain>
    </source>
</reference>
<evidence type="ECO:0000256" key="4">
    <source>
        <dbReference type="RuleBase" id="RU003744"/>
    </source>
</evidence>
<dbReference type="InterPro" id="IPR001320">
    <property type="entry name" value="Iontro_rcpt_C"/>
</dbReference>
<dbReference type="InterPro" id="IPR018313">
    <property type="entry name" value="SBP_3_CS"/>
</dbReference>
<dbReference type="SMART" id="SM00062">
    <property type="entry name" value="PBPb"/>
    <property type="match status" value="1"/>
</dbReference>
<dbReference type="PROSITE" id="PS01039">
    <property type="entry name" value="SBP_BACTERIAL_3"/>
    <property type="match status" value="1"/>
</dbReference>
<dbReference type="Gene3D" id="3.40.190.10">
    <property type="entry name" value="Periplasmic binding protein-like II"/>
    <property type="match status" value="2"/>
</dbReference>
<comment type="caution">
    <text evidence="7">The sequence shown here is derived from an EMBL/GenBank/DDBJ whole genome shotgun (WGS) entry which is preliminary data.</text>
</comment>
<dbReference type="GO" id="GO:0015276">
    <property type="term" value="F:ligand-gated monoatomic ion channel activity"/>
    <property type="evidence" value="ECO:0007669"/>
    <property type="project" value="InterPro"/>
</dbReference>
<dbReference type="PANTHER" id="PTHR35936">
    <property type="entry name" value="MEMBRANE-BOUND LYTIC MUREIN TRANSGLYCOSYLASE F"/>
    <property type="match status" value="1"/>
</dbReference>
<dbReference type="SMART" id="SM00079">
    <property type="entry name" value="PBPe"/>
    <property type="match status" value="1"/>
</dbReference>